<accession>A0A0A0I909</accession>
<feature type="transmembrane region" description="Helical" evidence="1">
    <location>
        <begin position="12"/>
        <end position="33"/>
    </location>
</feature>
<dbReference type="EMBL" id="JENJ01000011">
    <property type="protein sequence ID" value="KGM97357.1"/>
    <property type="molecule type" value="Genomic_DNA"/>
</dbReference>
<keyword evidence="1" id="KW-0472">Membrane</keyword>
<evidence type="ECO:0000313" key="2">
    <source>
        <dbReference type="EMBL" id="KGM97357.1"/>
    </source>
</evidence>
<dbReference type="Proteomes" id="UP000030012">
    <property type="component" value="Unassembled WGS sequence"/>
</dbReference>
<protein>
    <submittedName>
        <fullName evidence="2">Potassium transporter TrkG</fullName>
    </submittedName>
</protein>
<dbReference type="InterPro" id="IPR012902">
    <property type="entry name" value="N_methyl_site"/>
</dbReference>
<organism evidence="2 3">
    <name type="scientific">Clostridium novyi A str. 4552</name>
    <dbReference type="NCBI Taxonomy" id="1444289"/>
    <lineage>
        <taxon>Bacteria</taxon>
        <taxon>Bacillati</taxon>
        <taxon>Bacillota</taxon>
        <taxon>Clostridia</taxon>
        <taxon>Eubacteriales</taxon>
        <taxon>Clostridiaceae</taxon>
        <taxon>Clostridium</taxon>
    </lineage>
</organism>
<keyword evidence="1" id="KW-0812">Transmembrane</keyword>
<dbReference type="Pfam" id="PF07963">
    <property type="entry name" value="N_methyl"/>
    <property type="match status" value="1"/>
</dbReference>
<evidence type="ECO:0000256" key="1">
    <source>
        <dbReference type="SAM" id="Phobius"/>
    </source>
</evidence>
<sequence length="144" mass="16760">MRKGNRKGYSLVELLVVISILFMIIGGCVLNLYKFNKKWNNNTNVDFCNNYILHVLQNSSLYCRQQNVSCVLEFCNKNKINLFINHELVKVYEIPKELKFMNYFVVKIDNIGTIITACTISYEDANKDVHDITIRVGSHYVKVK</sequence>
<evidence type="ECO:0000313" key="3">
    <source>
        <dbReference type="Proteomes" id="UP000030012"/>
    </source>
</evidence>
<dbReference type="RefSeq" id="WP_039253404.1">
    <property type="nucleotide sequence ID" value="NZ_JENJ01000011.1"/>
</dbReference>
<dbReference type="AlphaFoldDB" id="A0A0A0I909"/>
<proteinExistence type="predicted"/>
<keyword evidence="1" id="KW-1133">Transmembrane helix</keyword>
<dbReference type="OrthoDB" id="1926973at2"/>
<comment type="caution">
    <text evidence="2">The sequence shown here is derived from an EMBL/GenBank/DDBJ whole genome shotgun (WGS) entry which is preliminary data.</text>
</comment>
<dbReference type="PROSITE" id="PS51257">
    <property type="entry name" value="PROKAR_LIPOPROTEIN"/>
    <property type="match status" value="1"/>
</dbReference>
<dbReference type="NCBIfam" id="TIGR02532">
    <property type="entry name" value="IV_pilin_GFxxxE"/>
    <property type="match status" value="1"/>
</dbReference>
<gene>
    <name evidence="2" type="ORF">Z968_03575</name>
</gene>
<name>A0A0A0I909_CLONO</name>
<reference evidence="2 3" key="1">
    <citation type="submission" date="2014-01" db="EMBL/GenBank/DDBJ databases">
        <title>Plasmidome dynamics in the species complex Clostridium novyi sensu lato converts strains of independent lineages into distinctly different pathogens.</title>
        <authorList>
            <person name="Skarin H."/>
            <person name="Segerman B."/>
        </authorList>
    </citation>
    <scope>NUCLEOTIDE SEQUENCE [LARGE SCALE GENOMIC DNA]</scope>
    <source>
        <strain evidence="2 3">4552</strain>
    </source>
</reference>